<dbReference type="RefSeq" id="WP_168487303.1">
    <property type="nucleotide sequence ID" value="NZ_JAAZSQ010000014.1"/>
</dbReference>
<keyword evidence="5" id="KW-1185">Reference proteome</keyword>
<dbReference type="Gene3D" id="3.30.450.40">
    <property type="match status" value="1"/>
</dbReference>
<dbReference type="EMBL" id="JAAZSQ010000014">
    <property type="protein sequence ID" value="NKX55629.1"/>
    <property type="molecule type" value="Genomic_DNA"/>
</dbReference>
<gene>
    <name evidence="4" type="ORF">HGG74_14005</name>
</gene>
<evidence type="ECO:0000256" key="2">
    <source>
        <dbReference type="ARBA" id="ARBA00023002"/>
    </source>
</evidence>
<dbReference type="PANTHER" id="PTHR30466:SF11">
    <property type="entry name" value="FLAVIN-DEPENDENT MONOOXYGENASE, REDUCTASE SUBUNIT HSAB"/>
    <property type="match status" value="1"/>
</dbReference>
<keyword evidence="2" id="KW-0560">Oxidoreductase</keyword>
<organism evidence="4 5">
    <name type="scientific">Arthrobacter mobilis</name>
    <dbReference type="NCBI Taxonomy" id="2724944"/>
    <lineage>
        <taxon>Bacteria</taxon>
        <taxon>Bacillati</taxon>
        <taxon>Actinomycetota</taxon>
        <taxon>Actinomycetes</taxon>
        <taxon>Micrococcales</taxon>
        <taxon>Micrococcaceae</taxon>
        <taxon>Arthrobacter</taxon>
    </lineage>
</organism>
<dbReference type="InterPro" id="IPR050268">
    <property type="entry name" value="NADH-dep_flavin_reductase"/>
</dbReference>
<protein>
    <submittedName>
        <fullName evidence="4">Flavin reductase family protein</fullName>
    </submittedName>
</protein>
<sequence>MAGNAEAARIDAMRFREVMGHYPTGVTAITGIGEDGEALAMVVGTFTSVSLDPPLVAFLPTRTSFIFDKLRTARSLAVNILAHDQEALCRRLARPVPDKLKDESWQLSAGGAPVLDGVVASIDCTLDSVLDGGDHHIALCTVQDLRVHRAAAPLVFFQGGYGGFAPRSFMVPADKELASAVSRAQVLRAGIEQLAAELGGDVTLYTRVENDAVSVVSAAGPQHDFVAPLGVRYPLIPPLGDAFVAWSTEEDQEAWIGRAYGASDEDRAMYRRRLAEARERGWSLSLDAPGRRESLEDAVVEYGQGTPLPARQRELSQRIVASSRYYNIDKLDPETKYDVAAITAPILDAGGHTQLVLRLYYPPAQATGAQVQAWGERMRAFGEQAAQLLAT</sequence>
<evidence type="ECO:0000259" key="3">
    <source>
        <dbReference type="PROSITE" id="PS51078"/>
    </source>
</evidence>
<dbReference type="InterPro" id="IPR014757">
    <property type="entry name" value="Tscrpt_reg_IclR_C"/>
</dbReference>
<dbReference type="SMART" id="SM00903">
    <property type="entry name" value="Flavin_Reduct"/>
    <property type="match status" value="1"/>
</dbReference>
<accession>A0A7X6K6E1</accession>
<proteinExistence type="inferred from homology"/>
<comment type="caution">
    <text evidence="4">The sequence shown here is derived from an EMBL/GenBank/DDBJ whole genome shotgun (WGS) entry which is preliminary data.</text>
</comment>
<dbReference type="GO" id="GO:0010181">
    <property type="term" value="F:FMN binding"/>
    <property type="evidence" value="ECO:0007669"/>
    <property type="project" value="InterPro"/>
</dbReference>
<dbReference type="GO" id="GO:0042602">
    <property type="term" value="F:riboflavin reductase (NADPH) activity"/>
    <property type="evidence" value="ECO:0007669"/>
    <property type="project" value="TreeGrafter"/>
</dbReference>
<evidence type="ECO:0000256" key="1">
    <source>
        <dbReference type="ARBA" id="ARBA00008898"/>
    </source>
</evidence>
<dbReference type="Gene3D" id="2.30.110.10">
    <property type="entry name" value="Electron Transport, Fmn-binding Protein, Chain A"/>
    <property type="match status" value="1"/>
</dbReference>
<dbReference type="AlphaFoldDB" id="A0A7X6K6E1"/>
<dbReference type="PANTHER" id="PTHR30466">
    <property type="entry name" value="FLAVIN REDUCTASE"/>
    <property type="match status" value="1"/>
</dbReference>
<name>A0A7X6K6E1_9MICC</name>
<feature type="domain" description="IclR-ED" evidence="3">
    <location>
        <begin position="169"/>
        <end position="391"/>
    </location>
</feature>
<dbReference type="PROSITE" id="PS51078">
    <property type="entry name" value="ICLR_ED"/>
    <property type="match status" value="1"/>
</dbReference>
<dbReference type="InterPro" id="IPR002563">
    <property type="entry name" value="Flavin_Rdtase-like_dom"/>
</dbReference>
<dbReference type="Pfam" id="PF01613">
    <property type="entry name" value="Flavin_Reduct"/>
    <property type="match status" value="1"/>
</dbReference>
<evidence type="ECO:0000313" key="5">
    <source>
        <dbReference type="Proteomes" id="UP000544090"/>
    </source>
</evidence>
<dbReference type="InterPro" id="IPR012349">
    <property type="entry name" value="Split_barrel_FMN-bd"/>
</dbReference>
<dbReference type="SUPFAM" id="SSF55781">
    <property type="entry name" value="GAF domain-like"/>
    <property type="match status" value="1"/>
</dbReference>
<evidence type="ECO:0000313" key="4">
    <source>
        <dbReference type="EMBL" id="NKX55629.1"/>
    </source>
</evidence>
<reference evidence="4 5" key="1">
    <citation type="submission" date="2020-04" db="EMBL/GenBank/DDBJ databases">
        <title>Arthrobacter sp. nov.</title>
        <authorList>
            <person name="Liu S."/>
        </authorList>
    </citation>
    <scope>NUCLEOTIDE SEQUENCE [LARGE SCALE GENOMIC DNA]</scope>
    <source>
        <strain evidence="4 5">E918</strain>
    </source>
</reference>
<comment type="similarity">
    <text evidence="1">Belongs to the non-flavoprotein flavin reductase family.</text>
</comment>
<dbReference type="InterPro" id="IPR029016">
    <property type="entry name" value="GAF-like_dom_sf"/>
</dbReference>
<dbReference type="SUPFAM" id="SSF50475">
    <property type="entry name" value="FMN-binding split barrel"/>
    <property type="match status" value="1"/>
</dbReference>
<dbReference type="Proteomes" id="UP000544090">
    <property type="component" value="Unassembled WGS sequence"/>
</dbReference>